<organism evidence="1 2">
    <name type="scientific">Serratia plymuthica</name>
    <dbReference type="NCBI Taxonomy" id="82996"/>
    <lineage>
        <taxon>Bacteria</taxon>
        <taxon>Pseudomonadati</taxon>
        <taxon>Pseudomonadota</taxon>
        <taxon>Gammaproteobacteria</taxon>
        <taxon>Enterobacterales</taxon>
        <taxon>Yersiniaceae</taxon>
        <taxon>Serratia</taxon>
    </lineage>
</organism>
<protein>
    <submittedName>
        <fullName evidence="1">Protein of uncharacterized function (DUF2000)</fullName>
    </submittedName>
</protein>
<evidence type="ECO:0000313" key="1">
    <source>
        <dbReference type="EMBL" id="SQI36214.1"/>
    </source>
</evidence>
<dbReference type="Pfam" id="PF09391">
    <property type="entry name" value="DUF2000"/>
    <property type="match status" value="1"/>
</dbReference>
<dbReference type="Gene3D" id="3.40.1490.10">
    <property type="entry name" value="Bit1"/>
    <property type="match status" value="1"/>
</dbReference>
<dbReference type="InterPro" id="IPR018988">
    <property type="entry name" value="DUF2000"/>
</dbReference>
<proteinExistence type="predicted"/>
<evidence type="ECO:0000313" key="2">
    <source>
        <dbReference type="Proteomes" id="UP000248897"/>
    </source>
</evidence>
<name>A0A2X4XHY1_SERPL</name>
<dbReference type="InterPro" id="IPR023476">
    <property type="entry name" value="Pep_tRNA_hydro_II_dom_sf"/>
</dbReference>
<gene>
    <name evidence="1" type="ORF">NCTC12961_02055</name>
</gene>
<dbReference type="STRING" id="82996.ADP72_02240"/>
<reference evidence="1 2" key="1">
    <citation type="submission" date="2018-06" db="EMBL/GenBank/DDBJ databases">
        <authorList>
            <consortium name="Pathogen Informatics"/>
            <person name="Doyle S."/>
        </authorList>
    </citation>
    <scope>NUCLEOTIDE SEQUENCE [LARGE SCALE GENOMIC DNA]</scope>
    <source>
        <strain evidence="1 2">NCTC12961</strain>
    </source>
</reference>
<sequence length="171" mass="18552">MPPLKWHNVCREVSYFRQGGHSGELILWGESMQFDASRHKCTIVIDEALAVGLAMNAASVIGISFGKTFENLVGPDLSSGDGVRYPGVIYAPLPVLRAPNATIQALLNSAGDDEDIYSMPFSALAQSCRTYDEYGERISAVNSEHIELVAIGLVGPKKKITRLTGNLPLFK</sequence>
<dbReference type="Proteomes" id="UP000248897">
    <property type="component" value="Chromosome 1"/>
</dbReference>
<dbReference type="EMBL" id="LS483469">
    <property type="protein sequence ID" value="SQI36214.1"/>
    <property type="molecule type" value="Genomic_DNA"/>
</dbReference>
<dbReference type="SUPFAM" id="SSF102462">
    <property type="entry name" value="Peptidyl-tRNA hydrolase II"/>
    <property type="match status" value="1"/>
</dbReference>
<dbReference type="AlphaFoldDB" id="A0A2X4XHY1"/>
<accession>A0A2X4XHY1</accession>